<dbReference type="AlphaFoldDB" id="A0A833LY75"/>
<feature type="region of interest" description="Disordered" evidence="1">
    <location>
        <begin position="1"/>
        <end position="20"/>
    </location>
</feature>
<proteinExistence type="predicted"/>
<organism evidence="2 3">
    <name type="scientific">Leptonema illini</name>
    <dbReference type="NCBI Taxonomy" id="183"/>
    <lineage>
        <taxon>Bacteria</taxon>
        <taxon>Pseudomonadati</taxon>
        <taxon>Spirochaetota</taxon>
        <taxon>Spirochaetia</taxon>
        <taxon>Leptospirales</taxon>
        <taxon>Leptospiraceae</taxon>
        <taxon>Leptonema</taxon>
    </lineage>
</organism>
<comment type="caution">
    <text evidence="2">The sequence shown here is derived from an EMBL/GenBank/DDBJ whole genome shotgun (WGS) entry which is preliminary data.</text>
</comment>
<name>A0A833LY75_9LEPT</name>
<evidence type="ECO:0000313" key="2">
    <source>
        <dbReference type="EMBL" id="KAB2934280.1"/>
    </source>
</evidence>
<accession>A0A833LY75</accession>
<reference evidence="2 3" key="1">
    <citation type="submission" date="2019-10" db="EMBL/GenBank/DDBJ databases">
        <title>Extracellular Electron Transfer in a Candidatus Methanoperedens spp. Enrichment Culture.</title>
        <authorList>
            <person name="Berger S."/>
            <person name="Rangel Shaw D."/>
            <person name="Berben T."/>
            <person name="In 'T Zandt M."/>
            <person name="Frank J."/>
            <person name="Reimann J."/>
            <person name="Jetten M.S.M."/>
            <person name="Welte C.U."/>
        </authorList>
    </citation>
    <scope>NUCLEOTIDE SEQUENCE [LARGE SCALE GENOMIC DNA]</scope>
    <source>
        <strain evidence="2">SB12</strain>
    </source>
</reference>
<gene>
    <name evidence="2" type="ORF">F9K24_04435</name>
</gene>
<evidence type="ECO:0000313" key="3">
    <source>
        <dbReference type="Proteomes" id="UP000460298"/>
    </source>
</evidence>
<evidence type="ECO:0000256" key="1">
    <source>
        <dbReference type="SAM" id="MobiDB-lite"/>
    </source>
</evidence>
<dbReference type="Proteomes" id="UP000460298">
    <property type="component" value="Unassembled WGS sequence"/>
</dbReference>
<protein>
    <submittedName>
        <fullName evidence="2">Uncharacterized protein</fullName>
    </submittedName>
</protein>
<dbReference type="EMBL" id="WBUI01000003">
    <property type="protein sequence ID" value="KAB2934280.1"/>
    <property type="molecule type" value="Genomic_DNA"/>
</dbReference>
<sequence>MAGLNANEPGEPIELPPMPQLNHIPEAGRSYLQRYEIFDVRFCHLTPDPFLCERCLRSDMQFVRLLRFNEEGRPERIYGCRPFLRPYVH</sequence>